<proteinExistence type="predicted"/>
<keyword evidence="2" id="KW-1185">Reference proteome</keyword>
<protein>
    <submittedName>
        <fullName evidence="1">DUF6470 family protein</fullName>
    </submittedName>
</protein>
<sequence length="189" mass="21454">MSPVPQIQYRQEHASFRIDADLGQYQIKQPRPTQEIRQVAAQMDIKQPKGDLDIDQSKAWDALGKANNLEVMQRIYSQAKDIALQGIGRRVEEGNRMAQIKNPGNAFAEIAQNIRVSFPEMKFEGEASYDNVDIHYTAGKPDIQVQEGGAEITAQVNPPEINYERGKFDFQMLSYAKIEFTPPQLDTRL</sequence>
<dbReference type="RefSeq" id="WP_258213955.1">
    <property type="nucleotide sequence ID" value="NZ_JANQBD010000009.1"/>
</dbReference>
<reference evidence="1 2" key="1">
    <citation type="submission" date="2022-08" db="EMBL/GenBank/DDBJ databases">
        <title>Paenibacillus endoradicis sp. nov., Paenibacillus radicibacter sp. nov and Paenibacillus pararadicis sp. nov., three cold-adapted plant growth-promoting bacteria isolated from root of Larix gmelinii in Great Khingan.</title>
        <authorList>
            <person name="Xue H."/>
        </authorList>
    </citation>
    <scope>NUCLEOTIDE SEQUENCE [LARGE SCALE GENOMIC DNA]</scope>
    <source>
        <strain evidence="1 2">N5-1-1-5</strain>
    </source>
</reference>
<comment type="caution">
    <text evidence="1">The sequence shown here is derived from an EMBL/GenBank/DDBJ whole genome shotgun (WGS) entry which is preliminary data.</text>
</comment>
<dbReference type="EMBL" id="JANQBD010000009">
    <property type="protein sequence ID" value="MCR8632368.1"/>
    <property type="molecule type" value="Genomic_DNA"/>
</dbReference>
<gene>
    <name evidence="1" type="ORF">NV381_14250</name>
</gene>
<evidence type="ECO:0000313" key="1">
    <source>
        <dbReference type="EMBL" id="MCR8632368.1"/>
    </source>
</evidence>
<name>A0ABT1YJC2_9BACL</name>
<evidence type="ECO:0000313" key="2">
    <source>
        <dbReference type="Proteomes" id="UP001300012"/>
    </source>
</evidence>
<accession>A0ABT1YJC2</accession>
<dbReference type="Pfam" id="PF20074">
    <property type="entry name" value="DUF6470"/>
    <property type="match status" value="1"/>
</dbReference>
<organism evidence="1 2">
    <name type="scientific">Paenibacillus radicis</name>
    <name type="common">ex Xue et al. 2023</name>
    <dbReference type="NCBI Taxonomy" id="2972489"/>
    <lineage>
        <taxon>Bacteria</taxon>
        <taxon>Bacillati</taxon>
        <taxon>Bacillota</taxon>
        <taxon>Bacilli</taxon>
        <taxon>Bacillales</taxon>
        <taxon>Paenibacillaceae</taxon>
        <taxon>Paenibacillus</taxon>
    </lineage>
</organism>
<dbReference type="InterPro" id="IPR045527">
    <property type="entry name" value="DUF6470"/>
</dbReference>
<dbReference type="Proteomes" id="UP001300012">
    <property type="component" value="Unassembled WGS sequence"/>
</dbReference>